<proteinExistence type="predicted"/>
<comment type="caution">
    <text evidence="1">The sequence shown here is derived from an EMBL/GenBank/DDBJ whole genome shotgun (WGS) entry which is preliminary data.</text>
</comment>
<name>A0A7W9GQ84_9ACTN</name>
<organism evidence="1 2">
    <name type="scientific">Jiangella mangrovi</name>
    <dbReference type="NCBI Taxonomy" id="1524084"/>
    <lineage>
        <taxon>Bacteria</taxon>
        <taxon>Bacillati</taxon>
        <taxon>Actinomycetota</taxon>
        <taxon>Actinomycetes</taxon>
        <taxon>Jiangellales</taxon>
        <taxon>Jiangellaceae</taxon>
        <taxon>Jiangella</taxon>
    </lineage>
</organism>
<dbReference type="Proteomes" id="UP000542813">
    <property type="component" value="Unassembled WGS sequence"/>
</dbReference>
<keyword evidence="2" id="KW-1185">Reference proteome</keyword>
<protein>
    <submittedName>
        <fullName evidence="1">Uncharacterized protein</fullName>
    </submittedName>
</protein>
<dbReference type="EMBL" id="JACHMM010000001">
    <property type="protein sequence ID" value="MBB5788029.1"/>
    <property type="molecule type" value="Genomic_DNA"/>
</dbReference>
<accession>A0A7W9GQ84</accession>
<sequence length="74" mass="8071">MTAQEQETAATRWAPAYRAHCPGCKWSGRTFSSYGSAEQAAQGRADKYGHVTHVIDQYGLRVVGSVRRPGGEES</sequence>
<dbReference type="AlphaFoldDB" id="A0A7W9GQ84"/>
<gene>
    <name evidence="1" type="ORF">HD601_002604</name>
</gene>
<dbReference type="RefSeq" id="WP_184822476.1">
    <property type="nucleotide sequence ID" value="NZ_JACHMM010000001.1"/>
</dbReference>
<reference evidence="1 2" key="1">
    <citation type="submission" date="2020-08" db="EMBL/GenBank/DDBJ databases">
        <title>Sequencing the genomes of 1000 actinobacteria strains.</title>
        <authorList>
            <person name="Klenk H.-P."/>
        </authorList>
    </citation>
    <scope>NUCLEOTIDE SEQUENCE [LARGE SCALE GENOMIC DNA]</scope>
    <source>
        <strain evidence="1 2">DSM 102122</strain>
    </source>
</reference>
<evidence type="ECO:0000313" key="1">
    <source>
        <dbReference type="EMBL" id="MBB5788029.1"/>
    </source>
</evidence>
<evidence type="ECO:0000313" key="2">
    <source>
        <dbReference type="Proteomes" id="UP000542813"/>
    </source>
</evidence>